<protein>
    <recommendedName>
        <fullName evidence="1">Cupin type-2 domain-containing protein</fullName>
    </recommendedName>
</protein>
<dbReference type="PANTHER" id="PTHR36440">
    <property type="entry name" value="PUTATIVE (AFU_ORTHOLOGUE AFUA_8G07350)-RELATED"/>
    <property type="match status" value="1"/>
</dbReference>
<dbReference type="InterPro" id="IPR013096">
    <property type="entry name" value="Cupin_2"/>
</dbReference>
<feature type="domain" description="Cupin type-2" evidence="1">
    <location>
        <begin position="61"/>
        <end position="109"/>
    </location>
</feature>
<dbReference type="InterPro" id="IPR053146">
    <property type="entry name" value="QDO-like"/>
</dbReference>
<sequence length="351" mass="38867">MSIPVSTIPPASRTTYMLDQLEGERLTLPGSKGVFRILASSKQTNGGIAVFTSGAVLSDAPGFHWHQEAHDVFLVTKGFLKLWNGDKCRILGPGDFAYVPPKIIHNPELLGPHTETFGLVAPGDWIDFFRYVGETYGGVIVPENDNRDLKSMLIPKLMASKDRFDVHFERDYQPPELGPWEDSENHLPAPGQPYFLRANTGPRWILGGVISRPFIHAQQTGGRFAISSIESSNVYDAPHQSLSRWLTFAEVDHCFCVQEGLLRVRLQSANSWNEVREGQTLVVAAGETFVLDFGSRFVRVWSFTNGSGIEELIRQAGERYDGYVIPDVPVAIDTSAISTTCQQLGITSSDL</sequence>
<dbReference type="CDD" id="cd02215">
    <property type="entry name" value="cupin_QDO_N_C"/>
    <property type="match status" value="1"/>
</dbReference>
<name>A0A9Q8ZA96_CURCL</name>
<dbReference type="InterPro" id="IPR014710">
    <property type="entry name" value="RmlC-like_jellyroll"/>
</dbReference>
<keyword evidence="3" id="KW-1185">Reference proteome</keyword>
<evidence type="ECO:0000313" key="3">
    <source>
        <dbReference type="Proteomes" id="UP001056012"/>
    </source>
</evidence>
<dbReference type="Proteomes" id="UP001056012">
    <property type="component" value="Chromosome 4"/>
</dbReference>
<evidence type="ECO:0000259" key="1">
    <source>
        <dbReference type="Pfam" id="PF07883"/>
    </source>
</evidence>
<dbReference type="Pfam" id="PF07883">
    <property type="entry name" value="Cupin_2"/>
    <property type="match status" value="1"/>
</dbReference>
<proteinExistence type="predicted"/>
<dbReference type="OrthoDB" id="2588190at2759"/>
<evidence type="ECO:0000313" key="2">
    <source>
        <dbReference type="EMBL" id="USP78035.1"/>
    </source>
</evidence>
<organism evidence="2 3">
    <name type="scientific">Curvularia clavata</name>
    <dbReference type="NCBI Taxonomy" id="95742"/>
    <lineage>
        <taxon>Eukaryota</taxon>
        <taxon>Fungi</taxon>
        <taxon>Dikarya</taxon>
        <taxon>Ascomycota</taxon>
        <taxon>Pezizomycotina</taxon>
        <taxon>Dothideomycetes</taxon>
        <taxon>Pleosporomycetidae</taxon>
        <taxon>Pleosporales</taxon>
        <taxon>Pleosporineae</taxon>
        <taxon>Pleosporaceae</taxon>
        <taxon>Curvularia</taxon>
    </lineage>
</organism>
<gene>
    <name evidence="2" type="ORF">yc1106_05309</name>
</gene>
<dbReference type="Gene3D" id="2.60.120.10">
    <property type="entry name" value="Jelly Rolls"/>
    <property type="match status" value="2"/>
</dbReference>
<dbReference type="SUPFAM" id="SSF51182">
    <property type="entry name" value="RmlC-like cupins"/>
    <property type="match status" value="1"/>
</dbReference>
<accession>A0A9Q8ZA96</accession>
<reference evidence="2" key="1">
    <citation type="submission" date="2021-12" db="EMBL/GenBank/DDBJ databases">
        <title>Curvularia clavata genome.</title>
        <authorList>
            <person name="Cao Y."/>
        </authorList>
    </citation>
    <scope>NUCLEOTIDE SEQUENCE</scope>
    <source>
        <strain evidence="2">Yc1106</strain>
    </source>
</reference>
<dbReference type="VEuPathDB" id="FungiDB:yc1106_05309"/>
<dbReference type="InterPro" id="IPR011051">
    <property type="entry name" value="RmlC_Cupin_sf"/>
</dbReference>
<dbReference type="PANTHER" id="PTHR36440:SF1">
    <property type="entry name" value="PUTATIVE (AFU_ORTHOLOGUE AFUA_8G07350)-RELATED"/>
    <property type="match status" value="1"/>
</dbReference>
<dbReference type="EMBL" id="CP089277">
    <property type="protein sequence ID" value="USP78035.1"/>
    <property type="molecule type" value="Genomic_DNA"/>
</dbReference>
<dbReference type="AlphaFoldDB" id="A0A9Q8ZA96"/>